<evidence type="ECO:0000259" key="1">
    <source>
        <dbReference type="PROSITE" id="PS50011"/>
    </source>
</evidence>
<organism evidence="2 3">
    <name type="scientific">Alphaentomopoxvirus acuprea</name>
    <dbReference type="NCBI Taxonomy" id="62099"/>
    <lineage>
        <taxon>Viruses</taxon>
        <taxon>Varidnaviria</taxon>
        <taxon>Bamfordvirae</taxon>
        <taxon>Nucleocytoviricota</taxon>
        <taxon>Pokkesviricetes</taxon>
        <taxon>Chitovirales</taxon>
        <taxon>Poxviridae</taxon>
        <taxon>Entomopoxvirinae</taxon>
        <taxon>Alphaentomopoxvirus</taxon>
    </lineage>
</organism>
<evidence type="ECO:0000313" key="3">
    <source>
        <dbReference type="Proteomes" id="UP000174145"/>
    </source>
</evidence>
<feature type="domain" description="Protein kinase" evidence="1">
    <location>
        <begin position="1"/>
        <end position="54"/>
    </location>
</feature>
<dbReference type="PROSITE" id="PS50011">
    <property type="entry name" value="PROTEIN_KINASE_DOM"/>
    <property type="match status" value="1"/>
</dbReference>
<name>W6JIV2_9POXV</name>
<keyword evidence="3" id="KW-1185">Reference proteome</keyword>
<dbReference type="InterPro" id="IPR000719">
    <property type="entry name" value="Prot_kinase_dom"/>
</dbReference>
<proteinExistence type="predicted"/>
<dbReference type="Proteomes" id="UP000174145">
    <property type="component" value="Segment"/>
</dbReference>
<dbReference type="GO" id="GO:0005524">
    <property type="term" value="F:ATP binding"/>
    <property type="evidence" value="ECO:0007669"/>
    <property type="project" value="InterPro"/>
</dbReference>
<sequence>MYILCLNKNIALQYIHSVGSVHGDVKSSNILLDGNISLYSNEVNKSKIDEGTRE</sequence>
<dbReference type="GO" id="GO:0004672">
    <property type="term" value="F:protein kinase activity"/>
    <property type="evidence" value="ECO:0007669"/>
    <property type="project" value="InterPro"/>
</dbReference>
<accession>W6JIV2</accession>
<dbReference type="InterPro" id="IPR011009">
    <property type="entry name" value="Kinase-like_dom_sf"/>
</dbReference>
<dbReference type="SUPFAM" id="SSF56112">
    <property type="entry name" value="Protein kinase-like (PK-like)"/>
    <property type="match status" value="1"/>
</dbReference>
<reference evidence="2 3" key="1">
    <citation type="journal article" date="2014" name="Virology">
        <title>The complete genome sequence of the Alphaentomopoxvirus Anomala cuprea entomopoxvirus, including its terminal hairpin loop sequences, suggests a potentially unique mode of apoptosis inhibition and mode of DNA replication.</title>
        <authorList>
            <person name="Mitsuhashi W."/>
            <person name="Miyamoto K."/>
            <person name="Wada S."/>
        </authorList>
    </citation>
    <scope>NUCLEOTIDE SEQUENCE [LARGE SCALE GENOMIC DNA]</scope>
    <source>
        <strain evidence="2">CV6M</strain>
    </source>
</reference>
<dbReference type="RefSeq" id="YP_009001595.1">
    <property type="nucleotide sequence ID" value="NC_023426.1"/>
</dbReference>
<protein>
    <submittedName>
        <fullName evidence="2">Serin/threonine kinase like</fullName>
    </submittedName>
</protein>
<keyword evidence="2" id="KW-0808">Transferase</keyword>
<dbReference type="Gene3D" id="1.10.510.10">
    <property type="entry name" value="Transferase(Phosphotransferase) domain 1"/>
    <property type="match status" value="1"/>
</dbReference>
<dbReference type="KEGG" id="vg:18263551"/>
<evidence type="ECO:0000313" key="2">
    <source>
        <dbReference type="EMBL" id="BAO49482.1"/>
    </source>
</evidence>
<keyword evidence="2" id="KW-0418">Kinase</keyword>
<dbReference type="EMBL" id="AP013055">
    <property type="protein sequence ID" value="BAO49482.1"/>
    <property type="molecule type" value="Genomic_DNA"/>
</dbReference>
<dbReference type="GeneID" id="18263551"/>